<feature type="coiled-coil region" evidence="4">
    <location>
        <begin position="550"/>
        <end position="577"/>
    </location>
</feature>
<evidence type="ECO:0000256" key="5">
    <source>
        <dbReference type="SAM" id="MobiDB-lite"/>
    </source>
</evidence>
<dbReference type="SUPFAM" id="SSF52540">
    <property type="entry name" value="P-loop containing nucleoside triphosphate hydrolases"/>
    <property type="match status" value="1"/>
</dbReference>
<dbReference type="Pfam" id="PF13476">
    <property type="entry name" value="AAA_23"/>
    <property type="match status" value="1"/>
</dbReference>
<evidence type="ECO:0000256" key="4">
    <source>
        <dbReference type="SAM" id="Coils"/>
    </source>
</evidence>
<dbReference type="Proteomes" id="UP000620224">
    <property type="component" value="Unassembled WGS sequence"/>
</dbReference>
<feature type="compositionally biased region" description="Low complexity" evidence="5">
    <location>
        <begin position="525"/>
        <end position="543"/>
    </location>
</feature>
<accession>A0A918JBG6</accession>
<proteinExistence type="inferred from homology"/>
<protein>
    <recommendedName>
        <fullName evidence="3">Nuclease SbcCD subunit C</fullName>
    </recommendedName>
</protein>
<dbReference type="AlphaFoldDB" id="A0A918JBG6"/>
<dbReference type="Pfam" id="PF13558">
    <property type="entry name" value="SbcC_Walker_B"/>
    <property type="match status" value="1"/>
</dbReference>
<organism evidence="7 8">
    <name type="scientific">Streptomyces lucensis JCM 4490</name>
    <dbReference type="NCBI Taxonomy" id="1306176"/>
    <lineage>
        <taxon>Bacteria</taxon>
        <taxon>Bacillati</taxon>
        <taxon>Actinomycetota</taxon>
        <taxon>Actinomycetes</taxon>
        <taxon>Kitasatosporales</taxon>
        <taxon>Streptomycetaceae</taxon>
        <taxon>Streptomyces</taxon>
    </lineage>
</organism>
<dbReference type="RefSeq" id="WP_190016576.1">
    <property type="nucleotide sequence ID" value="NZ_BMUE01000008.1"/>
</dbReference>
<dbReference type="InterPro" id="IPR038729">
    <property type="entry name" value="Rad50/SbcC_AAA"/>
</dbReference>
<keyword evidence="8" id="KW-1185">Reference proteome</keyword>
<evidence type="ECO:0000256" key="3">
    <source>
        <dbReference type="ARBA" id="ARBA00013368"/>
    </source>
</evidence>
<comment type="caution">
    <text evidence="7">The sequence shown here is derived from an EMBL/GenBank/DDBJ whole genome shotgun (WGS) entry which is preliminary data.</text>
</comment>
<dbReference type="GO" id="GO:0006302">
    <property type="term" value="P:double-strand break repair"/>
    <property type="evidence" value="ECO:0007669"/>
    <property type="project" value="InterPro"/>
</dbReference>
<evidence type="ECO:0000256" key="1">
    <source>
        <dbReference type="ARBA" id="ARBA00006930"/>
    </source>
</evidence>
<dbReference type="InterPro" id="IPR027417">
    <property type="entry name" value="P-loop_NTPase"/>
</dbReference>
<feature type="domain" description="Rad50/SbcC-type AAA" evidence="6">
    <location>
        <begin position="5"/>
        <end position="198"/>
    </location>
</feature>
<evidence type="ECO:0000256" key="2">
    <source>
        <dbReference type="ARBA" id="ARBA00011322"/>
    </source>
</evidence>
<sequence>MRLHSLRLQAFGPFARRHTVDFDALSADGLFLLHGDTGAGKSTLFAAICFALYGLPPHERNMRLRSDHAPADLLTEVTLELTLAGKRLQIRRIPAQKRPHLRNSAELVDQKAETHLHQWVLDEHGHGRWEGVIKSHREAAEEIKSLLRLTRQQFCQVVLLPQNEFTKFLRADASERRILLGTLFGTRRFGLIEEFLANRKTLTAKTRDEARADVLRLAERIKQAAGDDLEPAQIAPRADDPATLTAPARAWASALHHQALTRQYAADAATETAEQQLAQARLTEQAVRDLHRLQQAHRTTAHELDLLYEEATRHDLLAERRDRAVKAQQLQSVLETAHTADREHTRALDEDSRARALLPPEHTSLDAAGLTHAAQQLHADTGAVQALLPDEATLQRHTAELAALDRERQQLTETLTDAQQWLNALPQRRADLAARLEAARSAQETSRELTPTLNLVEKQLEAARRRDALDQQISVAHKVLSQAEKDSEQAAKTYIDIRRRRTDGIVAELADRLVDGEDCPVCGSPTHPAPATAQPGQPTAADEQAAEAAHTRAQQSENKAKEALAHLNEQAATARGEAGGDTPLADLTAHRTALEQHLADALSQASDAGPASEQLALLEKEQAETEHTRNTATARLGAADATYDSLHTQREELTHRLATALNGHATLADRITALTQHASRLEAAAACAATVTTTATDRHSAAALAEQAAHAAGFTSPAEASAARLPDDELTAIDKEITHWREQRLVLTARLAEPELQAAITQPPADLEHAVTELNTATTTHTRTAALATQAADRTTTLAALTAQLDTQIQRLEPLEDAYRTVDHLHGLISGSSPSNQLRMQLESYVLAARLEDVVDAANTRLSRMSHHRFTLVHSDDRAARGAKSGLDLKVLDAWSGHKRHTDTLSGGESFYVSLALALGLADIVTAEAGGQALDTLFIDEGFGTLDEDTLHQVLDVLDSLRAHDRTVGLISHVPELRRRITQRLYISKNIDGSTLTHLTEAAE</sequence>
<dbReference type="Gene3D" id="3.40.50.300">
    <property type="entry name" value="P-loop containing nucleotide triphosphate hydrolases"/>
    <property type="match status" value="2"/>
</dbReference>
<dbReference type="PANTHER" id="PTHR32114:SF2">
    <property type="entry name" value="ABC TRANSPORTER ABCH.3"/>
    <property type="match status" value="1"/>
</dbReference>
<gene>
    <name evidence="7" type="primary">sbcC</name>
    <name evidence="7" type="ORF">GCM10010503_38660</name>
</gene>
<name>A0A918JBG6_9ACTN</name>
<dbReference type="EMBL" id="BMUE01000008">
    <property type="protein sequence ID" value="GGW57905.1"/>
    <property type="molecule type" value="Genomic_DNA"/>
</dbReference>
<comment type="similarity">
    <text evidence="1">Belongs to the SMC family. SbcC subfamily.</text>
</comment>
<comment type="subunit">
    <text evidence="2">Heterodimer of SbcC and SbcD.</text>
</comment>
<evidence type="ECO:0000313" key="8">
    <source>
        <dbReference type="Proteomes" id="UP000620224"/>
    </source>
</evidence>
<keyword evidence="4" id="KW-0175">Coiled coil</keyword>
<reference evidence="7" key="2">
    <citation type="submission" date="2020-09" db="EMBL/GenBank/DDBJ databases">
        <authorList>
            <person name="Sun Q."/>
            <person name="Ohkuma M."/>
        </authorList>
    </citation>
    <scope>NUCLEOTIDE SEQUENCE</scope>
    <source>
        <strain evidence="7">JCM 4490</strain>
    </source>
</reference>
<reference evidence="7" key="1">
    <citation type="journal article" date="2014" name="Int. J. Syst. Evol. Microbiol.">
        <title>Complete genome sequence of Corynebacterium casei LMG S-19264T (=DSM 44701T), isolated from a smear-ripened cheese.</title>
        <authorList>
            <consortium name="US DOE Joint Genome Institute (JGI-PGF)"/>
            <person name="Walter F."/>
            <person name="Albersmeier A."/>
            <person name="Kalinowski J."/>
            <person name="Ruckert C."/>
        </authorList>
    </citation>
    <scope>NUCLEOTIDE SEQUENCE</scope>
    <source>
        <strain evidence="7">JCM 4490</strain>
    </source>
</reference>
<feature type="region of interest" description="Disordered" evidence="5">
    <location>
        <begin position="521"/>
        <end position="543"/>
    </location>
</feature>
<dbReference type="PANTHER" id="PTHR32114">
    <property type="entry name" value="ABC TRANSPORTER ABCH.3"/>
    <property type="match status" value="1"/>
</dbReference>
<evidence type="ECO:0000313" key="7">
    <source>
        <dbReference type="EMBL" id="GGW57905.1"/>
    </source>
</evidence>
<evidence type="ECO:0000259" key="6">
    <source>
        <dbReference type="Pfam" id="PF13476"/>
    </source>
</evidence>
<dbReference type="GO" id="GO:0016887">
    <property type="term" value="F:ATP hydrolysis activity"/>
    <property type="evidence" value="ECO:0007669"/>
    <property type="project" value="InterPro"/>
</dbReference>